<gene>
    <name evidence="2" type="ORF">BEP19_13655</name>
</gene>
<dbReference type="PROSITE" id="PS51257">
    <property type="entry name" value="PROKAR_LIPOPROTEIN"/>
    <property type="match status" value="1"/>
</dbReference>
<keyword evidence="1" id="KW-0812">Transmembrane</keyword>
<proteinExistence type="predicted"/>
<feature type="transmembrane region" description="Helical" evidence="1">
    <location>
        <begin position="54"/>
        <end position="74"/>
    </location>
</feature>
<feature type="transmembrane region" description="Helical" evidence="1">
    <location>
        <begin position="118"/>
        <end position="144"/>
    </location>
</feature>
<dbReference type="EMBL" id="MCHY01000011">
    <property type="protein sequence ID" value="RKD21678.1"/>
    <property type="molecule type" value="Genomic_DNA"/>
</dbReference>
<organism evidence="2 3">
    <name type="scientific">Ammoniphilus oxalaticus</name>
    <dbReference type="NCBI Taxonomy" id="66863"/>
    <lineage>
        <taxon>Bacteria</taxon>
        <taxon>Bacillati</taxon>
        <taxon>Bacillota</taxon>
        <taxon>Bacilli</taxon>
        <taxon>Bacillales</taxon>
        <taxon>Paenibacillaceae</taxon>
        <taxon>Aneurinibacillus group</taxon>
        <taxon>Ammoniphilus</taxon>
    </lineage>
</organism>
<evidence type="ECO:0000313" key="2">
    <source>
        <dbReference type="EMBL" id="RKD21678.1"/>
    </source>
</evidence>
<dbReference type="AlphaFoldDB" id="A0A419SED1"/>
<feature type="transmembrane region" description="Helical" evidence="1">
    <location>
        <begin position="86"/>
        <end position="106"/>
    </location>
</feature>
<dbReference type="Proteomes" id="UP000284219">
    <property type="component" value="Unassembled WGS sequence"/>
</dbReference>
<dbReference type="RefSeq" id="WP_120190788.1">
    <property type="nucleotide sequence ID" value="NZ_MCHY01000011.1"/>
</dbReference>
<comment type="caution">
    <text evidence="2">The sequence shown here is derived from an EMBL/GenBank/DDBJ whole genome shotgun (WGS) entry which is preliminary data.</text>
</comment>
<accession>A0A419SED1</accession>
<name>A0A419SED1_9BACL</name>
<keyword evidence="1" id="KW-0472">Membrane</keyword>
<keyword evidence="3" id="KW-1185">Reference proteome</keyword>
<keyword evidence="1" id="KW-1133">Transmembrane helix</keyword>
<feature type="transmembrane region" description="Helical" evidence="1">
    <location>
        <begin position="20"/>
        <end position="42"/>
    </location>
</feature>
<evidence type="ECO:0000256" key="1">
    <source>
        <dbReference type="SAM" id="Phobius"/>
    </source>
</evidence>
<evidence type="ECO:0000313" key="3">
    <source>
        <dbReference type="Proteomes" id="UP000284219"/>
    </source>
</evidence>
<reference evidence="2 3" key="1">
    <citation type="submission" date="2016-08" db="EMBL/GenBank/DDBJ databases">
        <title>Novel Firmicute Genomes.</title>
        <authorList>
            <person name="Poppleton D.I."/>
            <person name="Gribaldo S."/>
        </authorList>
    </citation>
    <scope>NUCLEOTIDE SEQUENCE [LARGE SCALE GENOMIC DNA]</scope>
    <source>
        <strain evidence="2 3">RAOx-1</strain>
    </source>
</reference>
<protein>
    <submittedName>
        <fullName evidence="2">Uncharacterized protein</fullName>
    </submittedName>
</protein>
<sequence>MELISRTEKHKVEKRKVTDVSWLLGILLFGCLAYPISSFVQIPDDLAYKQTMQILLFMTSLLFLILYLLAFIVASTKTFVQIEHKVIRVNYMIMSFWVLSLLYHFTGWLMSYASWSPLYYKLGVAFTLTVLILTLLHFAAYFSFTRSDRIARSRKQALEYRQQAFESIQRILHTRQIMLEVMDSNPEVLQMMKWNGFDRQMESWVAEMERFMNMTSFTDQELRNILGVKAWMENLMLIVEQHPMHRGLRKKLN</sequence>
<dbReference type="OrthoDB" id="2680041at2"/>